<reference evidence="2" key="1">
    <citation type="journal article" date="2013" name="Science">
        <title>The Amborella genome and the evolution of flowering plants.</title>
        <authorList>
            <consortium name="Amborella Genome Project"/>
        </authorList>
    </citation>
    <scope>NUCLEOTIDE SEQUENCE [LARGE SCALE GENOMIC DNA]</scope>
</reference>
<accession>W1P0Z5</accession>
<dbReference type="Gramene" id="ERN01314">
    <property type="protein sequence ID" value="ERN01314"/>
    <property type="gene ID" value="AMTR_s00002p00255150"/>
</dbReference>
<name>W1P0Z5_AMBTC</name>
<evidence type="ECO:0000313" key="1">
    <source>
        <dbReference type="EMBL" id="ERN01314.1"/>
    </source>
</evidence>
<sequence>MEEIGYNSCGTGYIGEYRNSPLNARFPGLDPSVSDRVKNQTWAAKSDHIIDVIQKLSSRLTKAASLAQGNKSSVRIEKDEAENEKKEWRQLAPSRDWRLARLFVTTTPETAIHA</sequence>
<dbReference type="Proteomes" id="UP000017836">
    <property type="component" value="Unassembled WGS sequence"/>
</dbReference>
<protein>
    <submittedName>
        <fullName evidence="1">Uncharacterized protein</fullName>
    </submittedName>
</protein>
<dbReference type="EMBL" id="KI394767">
    <property type="protein sequence ID" value="ERN01314.1"/>
    <property type="molecule type" value="Genomic_DNA"/>
</dbReference>
<dbReference type="AlphaFoldDB" id="W1P0Z5"/>
<gene>
    <name evidence="1" type="ORF">AMTR_s00002p00255150</name>
</gene>
<organism evidence="1 2">
    <name type="scientific">Amborella trichopoda</name>
    <dbReference type="NCBI Taxonomy" id="13333"/>
    <lineage>
        <taxon>Eukaryota</taxon>
        <taxon>Viridiplantae</taxon>
        <taxon>Streptophyta</taxon>
        <taxon>Embryophyta</taxon>
        <taxon>Tracheophyta</taxon>
        <taxon>Spermatophyta</taxon>
        <taxon>Magnoliopsida</taxon>
        <taxon>Amborellales</taxon>
        <taxon>Amborellaceae</taxon>
        <taxon>Amborella</taxon>
    </lineage>
</organism>
<keyword evidence="2" id="KW-1185">Reference proteome</keyword>
<proteinExistence type="predicted"/>
<evidence type="ECO:0000313" key="2">
    <source>
        <dbReference type="Proteomes" id="UP000017836"/>
    </source>
</evidence>
<dbReference type="HOGENOM" id="CLU_2124391_0_0_1"/>